<evidence type="ECO:0000256" key="3">
    <source>
        <dbReference type="ARBA" id="ARBA00023163"/>
    </source>
</evidence>
<dbReference type="OrthoDB" id="166264at2"/>
<dbReference type="InterPro" id="IPR000485">
    <property type="entry name" value="AsnC-type_HTH_dom"/>
</dbReference>
<dbReference type="GO" id="GO:0005829">
    <property type="term" value="C:cytosol"/>
    <property type="evidence" value="ECO:0007669"/>
    <property type="project" value="TreeGrafter"/>
</dbReference>
<comment type="caution">
    <text evidence="5">The sequence shown here is derived from an EMBL/GenBank/DDBJ whole genome shotgun (WGS) entry which is preliminary data.</text>
</comment>
<name>A0A369W3F4_9HYPH</name>
<dbReference type="GO" id="GO:0043200">
    <property type="term" value="P:response to amino acid"/>
    <property type="evidence" value="ECO:0007669"/>
    <property type="project" value="TreeGrafter"/>
</dbReference>
<evidence type="ECO:0000313" key="6">
    <source>
        <dbReference type="Proteomes" id="UP000253759"/>
    </source>
</evidence>
<dbReference type="PRINTS" id="PR00033">
    <property type="entry name" value="HTHASNC"/>
</dbReference>
<keyword evidence="1" id="KW-0805">Transcription regulation</keyword>
<organism evidence="5 6">
    <name type="scientific">Pelagibacterium lacus</name>
    <dbReference type="NCBI Taxonomy" id="2282655"/>
    <lineage>
        <taxon>Bacteria</taxon>
        <taxon>Pseudomonadati</taxon>
        <taxon>Pseudomonadota</taxon>
        <taxon>Alphaproteobacteria</taxon>
        <taxon>Hyphomicrobiales</taxon>
        <taxon>Devosiaceae</taxon>
        <taxon>Pelagibacterium</taxon>
    </lineage>
</organism>
<sequence length="162" mass="17833">MADGRDTIDRQLIGLLLVNARQSITELARQLGVGRTTVHERIARLEKSGLITGYSAILSEDPFDDYVQAFVTLSIVQKRQKDVLAHLQSLPEVISCYTISGDFDLLAVIQAPRLEDIDAVLDEILGYPGVERCRSSMVLTRAFQRGGALVNDTRQAYGVAAE</sequence>
<dbReference type="Pfam" id="PF01037">
    <property type="entry name" value="AsnC_trans_reg"/>
    <property type="match status" value="1"/>
</dbReference>
<dbReference type="Pfam" id="PF13412">
    <property type="entry name" value="HTH_24"/>
    <property type="match status" value="1"/>
</dbReference>
<proteinExistence type="predicted"/>
<dbReference type="PROSITE" id="PS50956">
    <property type="entry name" value="HTH_ASNC_2"/>
    <property type="match status" value="1"/>
</dbReference>
<dbReference type="Gene3D" id="3.30.70.920">
    <property type="match status" value="1"/>
</dbReference>
<dbReference type="InterPro" id="IPR011008">
    <property type="entry name" value="Dimeric_a/b-barrel"/>
</dbReference>
<dbReference type="SMART" id="SM00344">
    <property type="entry name" value="HTH_ASNC"/>
    <property type="match status" value="1"/>
</dbReference>
<dbReference type="InterPro" id="IPR036390">
    <property type="entry name" value="WH_DNA-bd_sf"/>
</dbReference>
<dbReference type="GO" id="GO:0006355">
    <property type="term" value="P:regulation of DNA-templated transcription"/>
    <property type="evidence" value="ECO:0007669"/>
    <property type="project" value="UniProtKB-ARBA"/>
</dbReference>
<keyword evidence="3" id="KW-0804">Transcription</keyword>
<feature type="domain" description="HTH asnC-type" evidence="4">
    <location>
        <begin position="6"/>
        <end position="67"/>
    </location>
</feature>
<dbReference type="Gene3D" id="1.10.10.10">
    <property type="entry name" value="Winged helix-like DNA-binding domain superfamily/Winged helix DNA-binding domain"/>
    <property type="match status" value="1"/>
</dbReference>
<accession>A0A369W3F4</accession>
<evidence type="ECO:0000256" key="1">
    <source>
        <dbReference type="ARBA" id="ARBA00023015"/>
    </source>
</evidence>
<evidence type="ECO:0000313" key="5">
    <source>
        <dbReference type="EMBL" id="RDE08873.1"/>
    </source>
</evidence>
<gene>
    <name evidence="5" type="ORF">DVH29_08950</name>
</gene>
<dbReference type="PANTHER" id="PTHR30154">
    <property type="entry name" value="LEUCINE-RESPONSIVE REGULATORY PROTEIN"/>
    <property type="match status" value="1"/>
</dbReference>
<dbReference type="InterPro" id="IPR011991">
    <property type="entry name" value="ArsR-like_HTH"/>
</dbReference>
<dbReference type="InterPro" id="IPR019887">
    <property type="entry name" value="Tscrpt_reg_AsnC/Lrp_C"/>
</dbReference>
<dbReference type="EMBL" id="QQNH01000010">
    <property type="protein sequence ID" value="RDE08873.1"/>
    <property type="molecule type" value="Genomic_DNA"/>
</dbReference>
<dbReference type="GO" id="GO:0043565">
    <property type="term" value="F:sequence-specific DNA binding"/>
    <property type="evidence" value="ECO:0007669"/>
    <property type="project" value="InterPro"/>
</dbReference>
<dbReference type="InterPro" id="IPR019888">
    <property type="entry name" value="Tscrpt_reg_AsnC-like"/>
</dbReference>
<keyword evidence="6" id="KW-1185">Reference proteome</keyword>
<evidence type="ECO:0000259" key="4">
    <source>
        <dbReference type="PROSITE" id="PS50956"/>
    </source>
</evidence>
<dbReference type="AlphaFoldDB" id="A0A369W3F4"/>
<dbReference type="Proteomes" id="UP000253759">
    <property type="component" value="Unassembled WGS sequence"/>
</dbReference>
<keyword evidence="2" id="KW-0238">DNA-binding</keyword>
<dbReference type="SUPFAM" id="SSF54909">
    <property type="entry name" value="Dimeric alpha+beta barrel"/>
    <property type="match status" value="1"/>
</dbReference>
<dbReference type="InterPro" id="IPR036388">
    <property type="entry name" value="WH-like_DNA-bd_sf"/>
</dbReference>
<evidence type="ECO:0000256" key="2">
    <source>
        <dbReference type="ARBA" id="ARBA00023125"/>
    </source>
</evidence>
<protein>
    <submittedName>
        <fullName evidence="5">Lrp/AsnC family transcriptional regulator</fullName>
    </submittedName>
</protein>
<reference evidence="6" key="1">
    <citation type="submission" date="2018-07" db="EMBL/GenBank/DDBJ databases">
        <authorList>
            <person name="Liu B.-T."/>
            <person name="Du Z."/>
        </authorList>
    </citation>
    <scope>NUCLEOTIDE SEQUENCE [LARGE SCALE GENOMIC DNA]</scope>
    <source>
        <strain evidence="6">XYN52</strain>
    </source>
</reference>
<dbReference type="CDD" id="cd00090">
    <property type="entry name" value="HTH_ARSR"/>
    <property type="match status" value="1"/>
</dbReference>
<dbReference type="PANTHER" id="PTHR30154:SF34">
    <property type="entry name" value="TRANSCRIPTIONAL REGULATOR AZLB"/>
    <property type="match status" value="1"/>
</dbReference>
<dbReference type="RefSeq" id="WP_114645840.1">
    <property type="nucleotide sequence ID" value="NZ_QQNH01000010.1"/>
</dbReference>
<dbReference type="SUPFAM" id="SSF46785">
    <property type="entry name" value="Winged helix' DNA-binding domain"/>
    <property type="match status" value="1"/>
</dbReference>